<reference evidence="6" key="1">
    <citation type="journal article" date="2014" name="Proc. Natl. Acad. Sci. U.S.A.">
        <title>Extensive sampling of basidiomycete genomes demonstrates inadequacy of the white-rot/brown-rot paradigm for wood decay fungi.</title>
        <authorList>
            <person name="Riley R."/>
            <person name="Salamov A.A."/>
            <person name="Brown D.W."/>
            <person name="Nagy L.G."/>
            <person name="Floudas D."/>
            <person name="Held B.W."/>
            <person name="Levasseur A."/>
            <person name="Lombard V."/>
            <person name="Morin E."/>
            <person name="Otillar R."/>
            <person name="Lindquist E.A."/>
            <person name="Sun H."/>
            <person name="LaButti K.M."/>
            <person name="Schmutz J."/>
            <person name="Jabbour D."/>
            <person name="Luo H."/>
            <person name="Baker S.E."/>
            <person name="Pisabarro A.G."/>
            <person name="Walton J.D."/>
            <person name="Blanchette R.A."/>
            <person name="Henrissat B."/>
            <person name="Martin F."/>
            <person name="Cullen D."/>
            <person name="Hibbett D.S."/>
            <person name="Grigoriev I.V."/>
        </authorList>
    </citation>
    <scope>NUCLEOTIDE SEQUENCE [LARGE SCALE GENOMIC DNA]</scope>
    <source>
        <strain evidence="6">FD-172 SS1</strain>
    </source>
</reference>
<gene>
    <name evidence="5" type="ORF">BOTBODRAFT_33434</name>
</gene>
<dbReference type="FunCoup" id="A0A067MG93">
    <property type="interactions" value="120"/>
</dbReference>
<dbReference type="Proteomes" id="UP000027195">
    <property type="component" value="Unassembled WGS sequence"/>
</dbReference>
<keyword evidence="6" id="KW-1185">Reference proteome</keyword>
<dbReference type="HOGENOM" id="CLU_079108_0_0_1"/>
<dbReference type="EMBL" id="KL198042">
    <property type="protein sequence ID" value="KDQ13735.1"/>
    <property type="molecule type" value="Genomic_DNA"/>
</dbReference>
<dbReference type="InterPro" id="IPR037231">
    <property type="entry name" value="NAP-like_sf"/>
</dbReference>
<dbReference type="GO" id="GO:0005634">
    <property type="term" value="C:nucleus"/>
    <property type="evidence" value="ECO:0007669"/>
    <property type="project" value="InterPro"/>
</dbReference>
<feature type="coiled-coil region" evidence="3">
    <location>
        <begin position="29"/>
        <end position="56"/>
    </location>
</feature>
<evidence type="ECO:0000313" key="5">
    <source>
        <dbReference type="EMBL" id="KDQ13735.1"/>
    </source>
</evidence>
<dbReference type="GO" id="GO:0006334">
    <property type="term" value="P:nucleosome assembly"/>
    <property type="evidence" value="ECO:0007669"/>
    <property type="project" value="InterPro"/>
</dbReference>
<dbReference type="Pfam" id="PF00956">
    <property type="entry name" value="NAP"/>
    <property type="match status" value="1"/>
</dbReference>
<dbReference type="STRING" id="930990.A0A067MG93"/>
<evidence type="ECO:0000256" key="3">
    <source>
        <dbReference type="SAM" id="Coils"/>
    </source>
</evidence>
<evidence type="ECO:0000256" key="4">
    <source>
        <dbReference type="SAM" id="MobiDB-lite"/>
    </source>
</evidence>
<feature type="region of interest" description="Disordered" evidence="4">
    <location>
        <begin position="1"/>
        <end position="25"/>
    </location>
</feature>
<evidence type="ECO:0000256" key="1">
    <source>
        <dbReference type="ARBA" id="ARBA00009947"/>
    </source>
</evidence>
<dbReference type="AlphaFoldDB" id="A0A067MG93"/>
<feature type="compositionally biased region" description="Acidic residues" evidence="4">
    <location>
        <begin position="248"/>
        <end position="266"/>
    </location>
</feature>
<evidence type="ECO:0000256" key="2">
    <source>
        <dbReference type="RuleBase" id="RU003876"/>
    </source>
</evidence>
<proteinExistence type="inferred from homology"/>
<dbReference type="InParanoid" id="A0A067MG93"/>
<dbReference type="InterPro" id="IPR002164">
    <property type="entry name" value="NAP_family"/>
</dbReference>
<organism evidence="5 6">
    <name type="scientific">Botryobasidium botryosum (strain FD-172 SS1)</name>
    <dbReference type="NCBI Taxonomy" id="930990"/>
    <lineage>
        <taxon>Eukaryota</taxon>
        <taxon>Fungi</taxon>
        <taxon>Dikarya</taxon>
        <taxon>Basidiomycota</taxon>
        <taxon>Agaricomycotina</taxon>
        <taxon>Agaricomycetes</taxon>
        <taxon>Cantharellales</taxon>
        <taxon>Botryobasidiaceae</taxon>
        <taxon>Botryobasidium</taxon>
    </lineage>
</organism>
<accession>A0A067MG93</accession>
<dbReference type="OrthoDB" id="19419at2759"/>
<protein>
    <recommendedName>
        <fullName evidence="7">Nucleosome assembly protein</fullName>
    </recommendedName>
</protein>
<evidence type="ECO:0000313" key="6">
    <source>
        <dbReference type="Proteomes" id="UP000027195"/>
    </source>
</evidence>
<dbReference type="PANTHER" id="PTHR11875">
    <property type="entry name" value="TESTIS-SPECIFIC Y-ENCODED PROTEIN"/>
    <property type="match status" value="1"/>
</dbReference>
<feature type="region of interest" description="Disordered" evidence="4">
    <location>
        <begin position="248"/>
        <end position="278"/>
    </location>
</feature>
<name>A0A067MG93_BOTB1</name>
<keyword evidence="3" id="KW-0175">Coiled coil</keyword>
<dbReference type="SUPFAM" id="SSF143113">
    <property type="entry name" value="NAP-like"/>
    <property type="match status" value="1"/>
</dbReference>
<dbReference type="Gene3D" id="3.30.1120.90">
    <property type="entry name" value="Nucleosome assembly protein"/>
    <property type="match status" value="1"/>
</dbReference>
<evidence type="ECO:0008006" key="7">
    <source>
        <dbReference type="Google" id="ProtNLM"/>
    </source>
</evidence>
<sequence>MSKTTGKRRADEEEPKVGTNGPLDDVEVSDEHAKLLEDAQKEVERAELAIERQNHITLKQTYLKRRDVLKTIPKFWAVAFHNHPMIAHHIAHKEDSHALSFLEDLWVERDEVEFRAFTIHFHFSQNPFFSDTVLKKEYKYVPPPGNGASSDTPSEDGITQAMLDFDWNRDIDAGTCKINWKDSSKALTKLYPRVVDPEDADDVMEYGSFFNLFEHADSEADIANVIVAELFPDAINFFFGRVDNVDLLDSEDEEEDEDDEDEDEIDLEKPRKKKAKSS</sequence>
<comment type="similarity">
    <text evidence="1 2">Belongs to the nucleosome assembly protein (NAP) family.</text>
</comment>